<dbReference type="Proteomes" id="UP000639772">
    <property type="component" value="Unassembled WGS sequence"/>
</dbReference>
<dbReference type="SUPFAM" id="SSF46689">
    <property type="entry name" value="Homeodomain-like"/>
    <property type="match status" value="1"/>
</dbReference>
<dbReference type="Gene3D" id="3.30.40.10">
    <property type="entry name" value="Zinc/RING finger domain, C3HC4 (zinc finger)"/>
    <property type="match status" value="1"/>
</dbReference>
<dbReference type="OrthoDB" id="785443at2759"/>
<dbReference type="SUPFAM" id="SSF57903">
    <property type="entry name" value="FYVE/PHD zinc finger"/>
    <property type="match status" value="1"/>
</dbReference>
<feature type="region of interest" description="Disordered" evidence="5">
    <location>
        <begin position="782"/>
        <end position="801"/>
    </location>
</feature>
<dbReference type="PANTHER" id="PTHR47863">
    <property type="entry name" value="RING/FYVE/PHD ZINC FINGER SUPERFAMILY PROTEIN"/>
    <property type="match status" value="1"/>
</dbReference>
<evidence type="ECO:0000256" key="3">
    <source>
        <dbReference type="ARBA" id="ARBA00022833"/>
    </source>
</evidence>
<reference evidence="8 9" key="1">
    <citation type="journal article" date="2020" name="Nat. Food">
        <title>A phased Vanilla planifolia genome enables genetic improvement of flavour and production.</title>
        <authorList>
            <person name="Hasing T."/>
            <person name="Tang H."/>
            <person name="Brym M."/>
            <person name="Khazi F."/>
            <person name="Huang T."/>
            <person name="Chambers A.H."/>
        </authorList>
    </citation>
    <scope>NUCLEOTIDE SEQUENCE [LARGE SCALE GENOMIC DNA]</scope>
    <source>
        <tissue evidence="8">Leaf</tissue>
    </source>
</reference>
<organism evidence="8 9">
    <name type="scientific">Vanilla planifolia</name>
    <name type="common">Vanilla</name>
    <dbReference type="NCBI Taxonomy" id="51239"/>
    <lineage>
        <taxon>Eukaryota</taxon>
        <taxon>Viridiplantae</taxon>
        <taxon>Streptophyta</taxon>
        <taxon>Embryophyta</taxon>
        <taxon>Tracheophyta</taxon>
        <taxon>Spermatophyta</taxon>
        <taxon>Magnoliopsida</taxon>
        <taxon>Liliopsida</taxon>
        <taxon>Asparagales</taxon>
        <taxon>Orchidaceae</taxon>
        <taxon>Vanilloideae</taxon>
        <taxon>Vanilleae</taxon>
        <taxon>Vanilla</taxon>
    </lineage>
</organism>
<proteinExistence type="predicted"/>
<evidence type="ECO:0008006" key="10">
    <source>
        <dbReference type="Google" id="ProtNLM"/>
    </source>
</evidence>
<feature type="domain" description="PHD-type" evidence="6">
    <location>
        <begin position="346"/>
        <end position="395"/>
    </location>
</feature>
<feature type="domain" description="Myb-like" evidence="7">
    <location>
        <begin position="1047"/>
        <end position="1108"/>
    </location>
</feature>
<keyword evidence="2 4" id="KW-0863">Zinc-finger</keyword>
<evidence type="ECO:0000256" key="1">
    <source>
        <dbReference type="ARBA" id="ARBA00022723"/>
    </source>
</evidence>
<dbReference type="InterPro" id="IPR001005">
    <property type="entry name" value="SANT/Myb"/>
</dbReference>
<evidence type="ECO:0000256" key="2">
    <source>
        <dbReference type="ARBA" id="ARBA00022771"/>
    </source>
</evidence>
<dbReference type="InterPro" id="IPR009057">
    <property type="entry name" value="Homeodomain-like_sf"/>
</dbReference>
<sequence>MASSLLSWKWVIESLAGVPDVGNSVLSALVERFPHVLDDSSGAIKERIALRYLEEFAGTACEETPPPLSTNDASTSSYAAGMNAAQTCEEVLRSKILLHEDSTSNGSKDGKLTLLGGDLHQFILLKKATLPKSSIEQLKERVLGSYHAEDQFLKDYNGLPMNTRHQSNHFHPNGHRDHHGKKKIKGSIKFSRPWLNMLRITRKYRKLKSRANAPSVSNGILLEKSSCGNYHVEDDKKSNEENVGDDCNEIQPLIMEEIEGKPTSERSAGFHDAKSQYLRDTAACHDDASNGHRDNMKKALRAGQKHQRQTVLREDGSDLHGEVVGISDDYVKMLEQCSMPRSSSVQGLCMKCGKSGQLLICCGDSCARAFHESCLDSLARFDKDGHFYCLFCIYRNAFLIYKKAKRKALKARRNLFKLSNGGSEFYILKQTMPSAKVMINHNGNKQSDVPFNQQSTNSSNEEAHNGIMIEEENHTRLGDVVHHKVSENQPNWLNGSTDLMSKDLLLCRESIECGAQVVLQDIPSNLLDKTDACHVLTREEEDQHPIEDHALPTDDILLNEILVCREPLQVGHRENVCADVDRERLSVQANKSSILMVEEKSEYADVAKQGPLYVLADISSALMVQKENEHAYVTDQEPLHMLANISSLLLIEEENMHTDASILELPSQANKISDLKMDDEHGHQPLNLQGETDTCHGLMGVAEDQQHVEGHSSTVNDRLPSEIYASRNRADDREKSFETEVCCESLQVEHRQTVHAGVCDHKFPSLSANKSSTLVAEDGNLHADVADQERPSSGNKISDLKTDDECSHHLLNLLDETDFYSKPNTETKKQESVEGHPLIADDSLPSETYISCNRGDDGEYSFESEVSRENLQVHDVVDGQKFSSVLTNRSSTSIVEEENVHADVADQAPLSLKSKKSSTSEVEANVHDVHAAAAHQEPPSMQTNGISILVVGEENAHTDVSDQERPSQPIKSSALQMDDECGHGTKRKALASQIKERFSKRNRRKEATHKSDFCRETVRNLQADSSSGSNFRRCIAQRPSSIPRGAPSRRAKCFWKPEEEKLLEEVMQKALNMDEGRISWKKILEDGRHIFHGSRTPADLKDKWRGILKKEAISKG</sequence>
<dbReference type="InterPro" id="IPR001965">
    <property type="entry name" value="Znf_PHD"/>
</dbReference>
<evidence type="ECO:0000259" key="7">
    <source>
        <dbReference type="PROSITE" id="PS50090"/>
    </source>
</evidence>
<dbReference type="GO" id="GO:0008270">
    <property type="term" value="F:zinc ion binding"/>
    <property type="evidence" value="ECO:0007669"/>
    <property type="project" value="UniProtKB-KW"/>
</dbReference>
<evidence type="ECO:0000256" key="5">
    <source>
        <dbReference type="SAM" id="MobiDB-lite"/>
    </source>
</evidence>
<evidence type="ECO:0000256" key="4">
    <source>
        <dbReference type="PROSITE-ProRule" id="PRU00146"/>
    </source>
</evidence>
<dbReference type="InterPro" id="IPR019787">
    <property type="entry name" value="Znf_PHD-finger"/>
</dbReference>
<dbReference type="PROSITE" id="PS50090">
    <property type="entry name" value="MYB_LIKE"/>
    <property type="match status" value="1"/>
</dbReference>
<evidence type="ECO:0000313" key="8">
    <source>
        <dbReference type="EMBL" id="KAG0494236.1"/>
    </source>
</evidence>
<dbReference type="PANTHER" id="PTHR47863:SF4">
    <property type="entry name" value="RING_FYVE_PHD ZINC FINGER SUPERFAMILY PROTEIN"/>
    <property type="match status" value="1"/>
</dbReference>
<keyword evidence="1" id="KW-0479">Metal-binding</keyword>
<dbReference type="PROSITE" id="PS01359">
    <property type="entry name" value="ZF_PHD_1"/>
    <property type="match status" value="1"/>
</dbReference>
<gene>
    <name evidence="8" type="ORF">HPP92_005230</name>
</gene>
<protein>
    <recommendedName>
        <fullName evidence="10">Myb-like domain-containing protein</fullName>
    </recommendedName>
</protein>
<evidence type="ECO:0000313" key="9">
    <source>
        <dbReference type="Proteomes" id="UP000639772"/>
    </source>
</evidence>
<dbReference type="InterPro" id="IPR013083">
    <property type="entry name" value="Znf_RING/FYVE/PHD"/>
</dbReference>
<dbReference type="Gene3D" id="1.10.10.60">
    <property type="entry name" value="Homeodomain-like"/>
    <property type="match status" value="1"/>
</dbReference>
<keyword evidence="3" id="KW-0862">Zinc</keyword>
<dbReference type="SMART" id="SM00249">
    <property type="entry name" value="PHD"/>
    <property type="match status" value="1"/>
</dbReference>
<name>A0A835RT31_VANPL</name>
<accession>A0A835RT31</accession>
<feature type="region of interest" description="Disordered" evidence="5">
    <location>
        <begin position="959"/>
        <end position="981"/>
    </location>
</feature>
<dbReference type="InterPro" id="IPR011011">
    <property type="entry name" value="Znf_FYVE_PHD"/>
</dbReference>
<evidence type="ECO:0000259" key="6">
    <source>
        <dbReference type="PROSITE" id="PS50016"/>
    </source>
</evidence>
<dbReference type="PROSITE" id="PS50016">
    <property type="entry name" value="ZF_PHD_2"/>
    <property type="match status" value="1"/>
</dbReference>
<dbReference type="AlphaFoldDB" id="A0A835RT31"/>
<dbReference type="EMBL" id="JADCNM010000002">
    <property type="protein sequence ID" value="KAG0494236.1"/>
    <property type="molecule type" value="Genomic_DNA"/>
</dbReference>
<comment type="caution">
    <text evidence="8">The sequence shown here is derived from an EMBL/GenBank/DDBJ whole genome shotgun (WGS) entry which is preliminary data.</text>
</comment>
<dbReference type="InterPro" id="IPR019786">
    <property type="entry name" value="Zinc_finger_PHD-type_CS"/>
</dbReference>